<feature type="region of interest" description="Disordered" evidence="1">
    <location>
        <begin position="28"/>
        <end position="54"/>
    </location>
</feature>
<evidence type="ECO:0000313" key="3">
    <source>
        <dbReference type="Proteomes" id="UP000299102"/>
    </source>
</evidence>
<proteinExistence type="predicted"/>
<evidence type="ECO:0000313" key="2">
    <source>
        <dbReference type="EMBL" id="GBP82458.1"/>
    </source>
</evidence>
<organism evidence="2 3">
    <name type="scientific">Eumeta variegata</name>
    <name type="common">Bagworm moth</name>
    <name type="synonym">Eumeta japonica</name>
    <dbReference type="NCBI Taxonomy" id="151549"/>
    <lineage>
        <taxon>Eukaryota</taxon>
        <taxon>Metazoa</taxon>
        <taxon>Ecdysozoa</taxon>
        <taxon>Arthropoda</taxon>
        <taxon>Hexapoda</taxon>
        <taxon>Insecta</taxon>
        <taxon>Pterygota</taxon>
        <taxon>Neoptera</taxon>
        <taxon>Endopterygota</taxon>
        <taxon>Lepidoptera</taxon>
        <taxon>Glossata</taxon>
        <taxon>Ditrysia</taxon>
        <taxon>Tineoidea</taxon>
        <taxon>Psychidae</taxon>
        <taxon>Oiketicinae</taxon>
        <taxon>Eumeta</taxon>
    </lineage>
</organism>
<name>A0A4C1Z290_EUMVA</name>
<accession>A0A4C1Z290</accession>
<sequence length="97" mass="11308">MEFQTFQRGHFMKKQLQYNQLRALALSKEKSPGEEQIAPGPQAPPRAEEGKSDYYDNGIRKGSFMVFRRTRVIVFAVSLRVLINLTSRNRLIMTFDR</sequence>
<gene>
    <name evidence="2" type="ORF">EVAR_99458_1</name>
</gene>
<evidence type="ECO:0000256" key="1">
    <source>
        <dbReference type="SAM" id="MobiDB-lite"/>
    </source>
</evidence>
<dbReference type="AlphaFoldDB" id="A0A4C1Z290"/>
<dbReference type="Proteomes" id="UP000299102">
    <property type="component" value="Unassembled WGS sequence"/>
</dbReference>
<dbReference type="EMBL" id="BGZK01001566">
    <property type="protein sequence ID" value="GBP82458.1"/>
    <property type="molecule type" value="Genomic_DNA"/>
</dbReference>
<reference evidence="2 3" key="1">
    <citation type="journal article" date="2019" name="Commun. Biol.">
        <title>The bagworm genome reveals a unique fibroin gene that provides high tensile strength.</title>
        <authorList>
            <person name="Kono N."/>
            <person name="Nakamura H."/>
            <person name="Ohtoshi R."/>
            <person name="Tomita M."/>
            <person name="Numata K."/>
            <person name="Arakawa K."/>
        </authorList>
    </citation>
    <scope>NUCLEOTIDE SEQUENCE [LARGE SCALE GENOMIC DNA]</scope>
</reference>
<comment type="caution">
    <text evidence="2">The sequence shown here is derived from an EMBL/GenBank/DDBJ whole genome shotgun (WGS) entry which is preliminary data.</text>
</comment>
<keyword evidence="3" id="KW-1185">Reference proteome</keyword>
<protein>
    <submittedName>
        <fullName evidence="2">Uncharacterized protein</fullName>
    </submittedName>
</protein>